<sequence>MSDSWWSDSDEAPRRRKRQSRRNKTRAARRSEAVVSKPVGEAKKKRKKKKKSVQDRPREAATPASASDSTAEFFTAPDELPIPGRSLCLDPAPGQSGSNSALAADSPARRRRRHRDGGESSKAKAAMHADSVGTQTSKAVAESAAEWDPLKDLDSEQREAFAAMKALVPQLAAEADPPVDLSDAKVLAFATDATYCRYLRARGYSAEKAAKMLVGTLVWRAEYKPEEITLEEVWEELENEGKMYLSAHKDREGRPVVYMKPGHDNTTDRIVKVKYLVYVLEKALGSITTPGIETMTWVIDFKGYKQLAGMKNIRVSKDTASVLQNHYPERLGKVFMCNQPWVFNIFWGAVRPFIDKNTVAKVSFLGSDYAPIAEVIEPSELEVDYGGKVVYNYDIDEYASFLQSA</sequence>
<evidence type="ECO:0000313" key="4">
    <source>
        <dbReference type="Proteomes" id="UP000054408"/>
    </source>
</evidence>
<dbReference type="CDD" id="cd00170">
    <property type="entry name" value="SEC14"/>
    <property type="match status" value="1"/>
</dbReference>
<evidence type="ECO:0000259" key="2">
    <source>
        <dbReference type="PROSITE" id="PS50191"/>
    </source>
</evidence>
<protein>
    <submittedName>
        <fullName evidence="3">Random slug protein 5</fullName>
    </submittedName>
</protein>
<feature type="domain" description="CRAL-TRIO" evidence="2">
    <location>
        <begin position="244"/>
        <end position="393"/>
    </location>
</feature>
<reference evidence="3 4" key="1">
    <citation type="submission" date="2010-05" db="EMBL/GenBank/DDBJ databases">
        <title>The Genome Sequence of Thecamonas trahens ATCC 50062.</title>
        <authorList>
            <consortium name="The Broad Institute Genome Sequencing Platform"/>
            <person name="Russ C."/>
            <person name="Cuomo C."/>
            <person name="Shea T."/>
            <person name="Young S.K."/>
            <person name="Zeng Q."/>
            <person name="Koehrsen M."/>
            <person name="Haas B."/>
            <person name="Borodovsky M."/>
            <person name="Guigo R."/>
            <person name="Alvarado L."/>
            <person name="Berlin A."/>
            <person name="Bochicchio J."/>
            <person name="Borenstein D."/>
            <person name="Chapman S."/>
            <person name="Chen Z."/>
            <person name="Freedman E."/>
            <person name="Gellesch M."/>
            <person name="Goldberg J."/>
            <person name="Griggs A."/>
            <person name="Gujja S."/>
            <person name="Heilman E."/>
            <person name="Heiman D."/>
            <person name="Hepburn T."/>
            <person name="Howarth C."/>
            <person name="Jen D."/>
            <person name="Larson L."/>
            <person name="Mehta T."/>
            <person name="Park D."/>
            <person name="Pearson M."/>
            <person name="Roberts A."/>
            <person name="Saif S."/>
            <person name="Shenoy N."/>
            <person name="Sisk P."/>
            <person name="Stolte C."/>
            <person name="Sykes S."/>
            <person name="Thomson T."/>
            <person name="Walk T."/>
            <person name="White J."/>
            <person name="Yandava C."/>
            <person name="Burger G."/>
            <person name="Gray M.W."/>
            <person name="Holland P.W.H."/>
            <person name="King N."/>
            <person name="Lang F.B.F."/>
            <person name="Roger A.J."/>
            <person name="Ruiz-Trillo I."/>
            <person name="Lander E."/>
            <person name="Nusbaum C."/>
        </authorList>
    </citation>
    <scope>NUCLEOTIDE SEQUENCE [LARGE SCALE GENOMIC DNA]</scope>
    <source>
        <strain evidence="3 4">ATCC 50062</strain>
    </source>
</reference>
<dbReference type="InterPro" id="IPR011074">
    <property type="entry name" value="CRAL/TRIO_N_dom"/>
</dbReference>
<dbReference type="SUPFAM" id="SSF46938">
    <property type="entry name" value="CRAL/TRIO N-terminal domain"/>
    <property type="match status" value="1"/>
</dbReference>
<dbReference type="EMBL" id="GL349487">
    <property type="protein sequence ID" value="KNC54215.1"/>
    <property type="molecule type" value="Genomic_DNA"/>
</dbReference>
<dbReference type="RefSeq" id="XP_013753854.1">
    <property type="nucleotide sequence ID" value="XM_013898400.1"/>
</dbReference>
<dbReference type="GeneID" id="25568340"/>
<dbReference type="InterPro" id="IPR036273">
    <property type="entry name" value="CRAL/TRIO_N_dom_sf"/>
</dbReference>
<dbReference type="InterPro" id="IPR052578">
    <property type="entry name" value="PI_Transfer_CRAL-TRIO"/>
</dbReference>
<dbReference type="AlphaFoldDB" id="A0A0L0DPN5"/>
<feature type="compositionally biased region" description="Basic residues" evidence="1">
    <location>
        <begin position="14"/>
        <end position="28"/>
    </location>
</feature>
<name>A0A0L0DPN5_THETB</name>
<dbReference type="InterPro" id="IPR001251">
    <property type="entry name" value="CRAL-TRIO_dom"/>
</dbReference>
<dbReference type="OrthoDB" id="75724at2759"/>
<dbReference type="Pfam" id="PF00650">
    <property type="entry name" value="CRAL_TRIO"/>
    <property type="match status" value="1"/>
</dbReference>
<dbReference type="PANTHER" id="PTHR45824">
    <property type="entry name" value="GH16843P"/>
    <property type="match status" value="1"/>
</dbReference>
<dbReference type="Gene3D" id="3.40.525.10">
    <property type="entry name" value="CRAL-TRIO lipid binding domain"/>
    <property type="match status" value="1"/>
</dbReference>
<dbReference type="PRINTS" id="PR00180">
    <property type="entry name" value="CRETINALDHBP"/>
</dbReference>
<dbReference type="OMA" id="CAMSKEG"/>
<gene>
    <name evidence="3" type="ORF">AMSG_10006</name>
</gene>
<proteinExistence type="predicted"/>
<dbReference type="GO" id="GO:0008526">
    <property type="term" value="F:phosphatidylinositol transfer activity"/>
    <property type="evidence" value="ECO:0007669"/>
    <property type="project" value="TreeGrafter"/>
</dbReference>
<dbReference type="SUPFAM" id="SSF52087">
    <property type="entry name" value="CRAL/TRIO domain"/>
    <property type="match status" value="1"/>
</dbReference>
<dbReference type="InterPro" id="IPR036865">
    <property type="entry name" value="CRAL-TRIO_dom_sf"/>
</dbReference>
<organism evidence="3 4">
    <name type="scientific">Thecamonas trahens ATCC 50062</name>
    <dbReference type="NCBI Taxonomy" id="461836"/>
    <lineage>
        <taxon>Eukaryota</taxon>
        <taxon>Apusozoa</taxon>
        <taxon>Apusomonadida</taxon>
        <taxon>Apusomonadidae</taxon>
        <taxon>Thecamonas</taxon>
    </lineage>
</organism>
<feature type="region of interest" description="Disordered" evidence="1">
    <location>
        <begin position="1"/>
        <end position="134"/>
    </location>
</feature>
<accession>A0A0L0DPN5</accession>
<evidence type="ECO:0000256" key="1">
    <source>
        <dbReference type="SAM" id="MobiDB-lite"/>
    </source>
</evidence>
<dbReference type="PROSITE" id="PS50191">
    <property type="entry name" value="CRAL_TRIO"/>
    <property type="match status" value="1"/>
</dbReference>
<dbReference type="PANTHER" id="PTHR45824:SF29">
    <property type="entry name" value="GH16843P"/>
    <property type="match status" value="1"/>
</dbReference>
<keyword evidence="4" id="KW-1185">Reference proteome</keyword>
<dbReference type="SMART" id="SM00516">
    <property type="entry name" value="SEC14"/>
    <property type="match status" value="1"/>
</dbReference>
<feature type="compositionally biased region" description="Low complexity" evidence="1">
    <location>
        <begin position="60"/>
        <end position="71"/>
    </location>
</feature>
<dbReference type="Proteomes" id="UP000054408">
    <property type="component" value="Unassembled WGS sequence"/>
</dbReference>
<evidence type="ECO:0000313" key="3">
    <source>
        <dbReference type="EMBL" id="KNC54215.1"/>
    </source>
</evidence>
<dbReference type="eggNOG" id="KOG1470">
    <property type="taxonomic scope" value="Eukaryota"/>
</dbReference>
<dbReference type="SMART" id="SM01100">
    <property type="entry name" value="CRAL_TRIO_N"/>
    <property type="match status" value="1"/>
</dbReference>